<dbReference type="Pfam" id="PF03993">
    <property type="entry name" value="DUF349"/>
    <property type="match status" value="1"/>
</dbReference>
<evidence type="ECO:0000256" key="1">
    <source>
        <dbReference type="SAM" id="MobiDB-lite"/>
    </source>
</evidence>
<dbReference type="EMBL" id="RDQO01000001">
    <property type="protein sequence ID" value="RMX07877.1"/>
    <property type="molecule type" value="Genomic_DNA"/>
</dbReference>
<proteinExistence type="predicted"/>
<dbReference type="Proteomes" id="UP000278006">
    <property type="component" value="Unassembled WGS sequence"/>
</dbReference>
<accession>A0A3M6QXY9</accession>
<feature type="compositionally biased region" description="Basic and acidic residues" evidence="1">
    <location>
        <begin position="710"/>
        <end position="722"/>
    </location>
</feature>
<sequence>MFAFLSRNKTPAEPDTPPTAPAEPQAPHPLDALSGGVFSAANSAERQLRVEQWLASQPDMDSLQKVYKALSARDKGAAKPIRQRMNDIRQDKQQEATSQDWAAKAEKILAAPTFHLADGMAWQRDAAKAGAPLSKEPLASLRGRIAEAIKSLEDLQHKAMVQKEAAVLLAQRIDVLSTKPWQHAAEAAAGLAQDIDKWRANAAELTGAALWSSVEPRHANALQSSETQLVQVFEAFSEALAQAKAAAEDPKAPLPKVQVWADELRALHGHQEVPAAVADAPAAAPLSPEQLAGIETALAELEASVKSGQAKQSNRAAAALREQLKAIGGVADAGLEQRINRALIDAGDLQGWQRWGANQVREELIARAEKLLQPESGRAVAAGKQLQTLLRELREQWRQVDRSSPPNAHLWKRFDEAANKAHAVVEEWLGKVKAETQAHKAERQALIDELQQWGQAHAQQAGDDLKGSLKDLQRGLQQFANRWRNAGHVSDKLYTQLQEQWKSAYDAVAAPLDQARKASVAARRALIAEAQELAAAAELDINAVKRLQQRWQAEAQGVPLERKLEQKLWDSFRQPLDAAFNRKSEQRSKASAALSAHDQAVLQAAEQLEQASHASDAAAIRAAMDALEQAVRQVPATPGAGAPAARADATAATNSAEADAAVATGADTAPAAESNEPAEVPEADESPAADSTPAPVAPPPPAAKPVIAVRGDDRPGAQRRDAAVAASAAKGSTRPGPRDRERRPERPERVERAERGNVPRLGDKAFRAQRQALEAAQQALRKLSSQAHGEALVQLLEAWRQRDAAALPPASQLGKRVSASQWSAWQTALGAPATASAGAAQALLRLEIAAEVPTPAEALIDRRALQLQLLTQKHAATPLETWQADTAQVLAGAADDASARRLQAALKALLKR</sequence>
<feature type="region of interest" description="Disordered" evidence="1">
    <location>
        <begin position="637"/>
        <end position="759"/>
    </location>
</feature>
<name>A0A3M6QXY9_9BURK</name>
<feature type="compositionally biased region" description="Low complexity" evidence="1">
    <location>
        <begin position="637"/>
        <end position="673"/>
    </location>
</feature>
<gene>
    <name evidence="2" type="ORF">D8I35_01775</name>
</gene>
<protein>
    <submittedName>
        <fullName evidence="2">DUF349 domain-containing protein</fullName>
    </submittedName>
</protein>
<organism evidence="2 3">
    <name type="scientific">Corticibacter populi</name>
    <dbReference type="NCBI Taxonomy" id="1550736"/>
    <lineage>
        <taxon>Bacteria</taxon>
        <taxon>Pseudomonadati</taxon>
        <taxon>Pseudomonadota</taxon>
        <taxon>Betaproteobacteria</taxon>
        <taxon>Burkholderiales</taxon>
        <taxon>Comamonadaceae</taxon>
        <taxon>Corticibacter</taxon>
    </lineage>
</organism>
<evidence type="ECO:0000313" key="2">
    <source>
        <dbReference type="EMBL" id="RMX07877.1"/>
    </source>
</evidence>
<dbReference type="AlphaFoldDB" id="A0A3M6QXY9"/>
<reference evidence="2 3" key="1">
    <citation type="submission" date="2018-10" db="EMBL/GenBank/DDBJ databases">
        <title>Draft genome of Cortibacter populi DSM10536.</title>
        <authorList>
            <person name="Bernier A.-M."/>
            <person name="Bernard K."/>
        </authorList>
    </citation>
    <scope>NUCLEOTIDE SEQUENCE [LARGE SCALE GENOMIC DNA]</scope>
    <source>
        <strain evidence="2 3">DSM 105136</strain>
    </source>
</reference>
<dbReference type="RefSeq" id="WP_122226000.1">
    <property type="nucleotide sequence ID" value="NZ_RDQO01000001.1"/>
</dbReference>
<feature type="compositionally biased region" description="Pro residues" evidence="1">
    <location>
        <begin position="14"/>
        <end position="27"/>
    </location>
</feature>
<evidence type="ECO:0000313" key="3">
    <source>
        <dbReference type="Proteomes" id="UP000278006"/>
    </source>
</evidence>
<keyword evidence="3" id="KW-1185">Reference proteome</keyword>
<dbReference type="OrthoDB" id="5523335at2"/>
<feature type="compositionally biased region" description="Basic and acidic residues" evidence="1">
    <location>
        <begin position="736"/>
        <end position="759"/>
    </location>
</feature>
<feature type="region of interest" description="Disordered" evidence="1">
    <location>
        <begin position="1"/>
        <end position="32"/>
    </location>
</feature>
<comment type="caution">
    <text evidence="2">The sequence shown here is derived from an EMBL/GenBank/DDBJ whole genome shotgun (WGS) entry which is preliminary data.</text>
</comment>
<dbReference type="InterPro" id="IPR007139">
    <property type="entry name" value="DUF349"/>
</dbReference>